<proteinExistence type="predicted"/>
<dbReference type="InterPro" id="IPR050109">
    <property type="entry name" value="HTH-type_TetR-like_transc_reg"/>
</dbReference>
<dbReference type="AlphaFoldDB" id="A0A6A7N3M7"/>
<evidence type="ECO:0000259" key="6">
    <source>
        <dbReference type="PROSITE" id="PS50977"/>
    </source>
</evidence>
<evidence type="ECO:0000313" key="7">
    <source>
        <dbReference type="EMBL" id="MQA39635.1"/>
    </source>
</evidence>
<gene>
    <name evidence="7" type="ORF">GEV02_15900</name>
</gene>
<evidence type="ECO:0000256" key="1">
    <source>
        <dbReference type="ARBA" id="ARBA00022491"/>
    </source>
</evidence>
<dbReference type="Proteomes" id="UP000440498">
    <property type="component" value="Unassembled WGS sequence"/>
</dbReference>
<dbReference type="PRINTS" id="PR00455">
    <property type="entry name" value="HTHTETR"/>
</dbReference>
<dbReference type="GO" id="GO:0000976">
    <property type="term" value="F:transcription cis-regulatory region binding"/>
    <property type="evidence" value="ECO:0007669"/>
    <property type="project" value="TreeGrafter"/>
</dbReference>
<dbReference type="PROSITE" id="PS50977">
    <property type="entry name" value="HTH_TETR_2"/>
    <property type="match status" value="1"/>
</dbReference>
<organism evidence="7 8">
    <name type="scientific">Rugamonas aquatica</name>
    <dbReference type="NCBI Taxonomy" id="2743357"/>
    <lineage>
        <taxon>Bacteria</taxon>
        <taxon>Pseudomonadati</taxon>
        <taxon>Pseudomonadota</taxon>
        <taxon>Betaproteobacteria</taxon>
        <taxon>Burkholderiales</taxon>
        <taxon>Oxalobacteraceae</taxon>
        <taxon>Telluria group</taxon>
        <taxon>Rugamonas</taxon>
    </lineage>
</organism>
<dbReference type="SUPFAM" id="SSF48498">
    <property type="entry name" value="Tetracyclin repressor-like, C-terminal domain"/>
    <property type="match status" value="1"/>
</dbReference>
<evidence type="ECO:0000256" key="3">
    <source>
        <dbReference type="ARBA" id="ARBA00023125"/>
    </source>
</evidence>
<dbReference type="InterPro" id="IPR036271">
    <property type="entry name" value="Tet_transcr_reg_TetR-rel_C_sf"/>
</dbReference>
<accession>A0A6A7N3M7</accession>
<dbReference type="Pfam" id="PF00440">
    <property type="entry name" value="TetR_N"/>
    <property type="match status" value="1"/>
</dbReference>
<keyword evidence="4" id="KW-0804">Transcription</keyword>
<dbReference type="InterPro" id="IPR001647">
    <property type="entry name" value="HTH_TetR"/>
</dbReference>
<dbReference type="Pfam" id="PF13977">
    <property type="entry name" value="TetR_C_6"/>
    <property type="match status" value="1"/>
</dbReference>
<keyword evidence="1" id="KW-0678">Repressor</keyword>
<dbReference type="Gene3D" id="1.10.357.10">
    <property type="entry name" value="Tetracycline Repressor, domain 2"/>
    <property type="match status" value="1"/>
</dbReference>
<keyword evidence="8" id="KW-1185">Reference proteome</keyword>
<dbReference type="InterPro" id="IPR039538">
    <property type="entry name" value="BetI_C"/>
</dbReference>
<feature type="DNA-binding region" description="H-T-H motif" evidence="5">
    <location>
        <begin position="40"/>
        <end position="59"/>
    </location>
</feature>
<reference evidence="7 8" key="1">
    <citation type="submission" date="2019-10" db="EMBL/GenBank/DDBJ databases">
        <title>Two novel species isolated from a subtropical stream in China.</title>
        <authorList>
            <person name="Lu H."/>
        </authorList>
    </citation>
    <scope>NUCLEOTIDE SEQUENCE [LARGE SCALE GENOMIC DNA]</scope>
    <source>
        <strain evidence="7 8">FT29W</strain>
    </source>
</reference>
<keyword evidence="3 5" id="KW-0238">DNA-binding</keyword>
<dbReference type="SUPFAM" id="SSF46689">
    <property type="entry name" value="Homeodomain-like"/>
    <property type="match status" value="1"/>
</dbReference>
<dbReference type="RefSeq" id="WP_152838906.1">
    <property type="nucleotide sequence ID" value="NZ_WHUG01000005.1"/>
</dbReference>
<dbReference type="PANTHER" id="PTHR30055:SF234">
    <property type="entry name" value="HTH-TYPE TRANSCRIPTIONAL REGULATOR BETI"/>
    <property type="match status" value="1"/>
</dbReference>
<protein>
    <submittedName>
        <fullName evidence="7">TetR family transcriptional regulator</fullName>
    </submittedName>
</protein>
<evidence type="ECO:0000256" key="5">
    <source>
        <dbReference type="PROSITE-ProRule" id="PRU00335"/>
    </source>
</evidence>
<sequence length="205" mass="22912">MTTAPTAKRRTDPERAQNRRNQVLEAAAVCFARSGFHGASMSEISKQAGMSAGHIYNYFDSKDAIILAFVDREAEYVSGLLRDLATREDPLEAILEDAAIHIDESLDPQPWTVPLEMFAEASRNPVIAAKLRENEEVSRAQLRALVKSGRESRQLPVDDVLLDGRLDTMISYFQGLSIRALYRPNMNRASLVDAFRVAMRALLMT</sequence>
<keyword evidence="2" id="KW-0805">Transcription regulation</keyword>
<dbReference type="InterPro" id="IPR009057">
    <property type="entry name" value="Homeodomain-like_sf"/>
</dbReference>
<evidence type="ECO:0000256" key="4">
    <source>
        <dbReference type="ARBA" id="ARBA00023163"/>
    </source>
</evidence>
<dbReference type="EMBL" id="WHUG01000005">
    <property type="protein sequence ID" value="MQA39635.1"/>
    <property type="molecule type" value="Genomic_DNA"/>
</dbReference>
<dbReference type="PANTHER" id="PTHR30055">
    <property type="entry name" value="HTH-TYPE TRANSCRIPTIONAL REGULATOR RUTR"/>
    <property type="match status" value="1"/>
</dbReference>
<comment type="caution">
    <text evidence="7">The sequence shown here is derived from an EMBL/GenBank/DDBJ whole genome shotgun (WGS) entry which is preliminary data.</text>
</comment>
<name>A0A6A7N3M7_9BURK</name>
<dbReference type="GO" id="GO:0003700">
    <property type="term" value="F:DNA-binding transcription factor activity"/>
    <property type="evidence" value="ECO:0007669"/>
    <property type="project" value="TreeGrafter"/>
</dbReference>
<evidence type="ECO:0000256" key="2">
    <source>
        <dbReference type="ARBA" id="ARBA00023015"/>
    </source>
</evidence>
<feature type="domain" description="HTH tetR-type" evidence="6">
    <location>
        <begin position="17"/>
        <end position="77"/>
    </location>
</feature>
<evidence type="ECO:0000313" key="8">
    <source>
        <dbReference type="Proteomes" id="UP000440498"/>
    </source>
</evidence>